<keyword evidence="1" id="KW-0472">Membrane</keyword>
<evidence type="ECO:0000256" key="1">
    <source>
        <dbReference type="SAM" id="Phobius"/>
    </source>
</evidence>
<proteinExistence type="predicted"/>
<evidence type="ECO:0000313" key="2">
    <source>
        <dbReference type="EnsemblMetazoa" id="Aqu2.1.01072_001"/>
    </source>
</evidence>
<reference evidence="2" key="1">
    <citation type="submission" date="2017-05" db="UniProtKB">
        <authorList>
            <consortium name="EnsemblMetazoa"/>
        </authorList>
    </citation>
    <scope>IDENTIFICATION</scope>
</reference>
<dbReference type="AlphaFoldDB" id="A0A1X7SG61"/>
<feature type="transmembrane region" description="Helical" evidence="1">
    <location>
        <begin position="24"/>
        <end position="46"/>
    </location>
</feature>
<sequence length="91" mass="10357">LIILIQIMDDTIVLVLKVVLKTQLFSLSLVMTTSVNLVILLLMVLFNPYSMHLIHCGMVKDVVVLKVLVAQLLVFHGFTRNWELPLLTTLR</sequence>
<accession>A0A1X7SG61</accession>
<organism evidence="2">
    <name type="scientific">Amphimedon queenslandica</name>
    <name type="common">Sponge</name>
    <dbReference type="NCBI Taxonomy" id="400682"/>
    <lineage>
        <taxon>Eukaryota</taxon>
        <taxon>Metazoa</taxon>
        <taxon>Porifera</taxon>
        <taxon>Demospongiae</taxon>
        <taxon>Heteroscleromorpha</taxon>
        <taxon>Haplosclerida</taxon>
        <taxon>Niphatidae</taxon>
        <taxon>Amphimedon</taxon>
    </lineage>
</organism>
<dbReference type="InParanoid" id="A0A1X7SG61"/>
<dbReference type="EnsemblMetazoa" id="Aqu2.1.01072_001">
    <property type="protein sequence ID" value="Aqu2.1.01072_001"/>
    <property type="gene ID" value="Aqu2.1.01072"/>
</dbReference>
<protein>
    <submittedName>
        <fullName evidence="2">Uncharacterized protein</fullName>
    </submittedName>
</protein>
<feature type="transmembrane region" description="Helical" evidence="1">
    <location>
        <begin position="58"/>
        <end position="78"/>
    </location>
</feature>
<keyword evidence="1" id="KW-0812">Transmembrane</keyword>
<keyword evidence="1" id="KW-1133">Transmembrane helix</keyword>
<name>A0A1X7SG61_AMPQE</name>